<accession>A0ABR7R4T6</accession>
<gene>
    <name evidence="1" type="ORF">IBL25_07340</name>
</gene>
<name>A0ABR7R4T6_9PROT</name>
<sequence length="271" mass="29251">MPSLISAINLAELPGASIETNSEVAGLGVRALLTERLGEVWRTGPGTTRTLWLDLGSLQWVRTVALFAPRDGMLPEASAKVDLSLSAIAKGGDELGKAGDLLVVDAAGRIMTDMAGADFVVRAGKPFSLPRGLWCWVLPEPAQVRFVQIVITSSQPYLQFSRLWVGPALLPLRDPSPNGYAPGGVDDRTSLPRRSARFTLATLSESEADVLETIALEAGTQRQVFVVPRTERADRTGFFGKFTSIPVPAPQQAWNERGRIYAADIAAQEDR</sequence>
<reference evidence="1 2" key="1">
    <citation type="journal article" date="2009" name="Int. J. Syst. Evol. Microbiol.">
        <title>Transfer of Teichococcus ludipueritiae and Muricoccus roseus to the genus Roseomonas, as Roseomonas ludipueritiae comb. nov. and Roseomonas rosea comb. nov., respectively, and emended description of the genus Roseomonas.</title>
        <authorList>
            <person name="Sanchez-Porro C."/>
            <person name="Gallego V."/>
            <person name="Busse H.J."/>
            <person name="Kampfer P."/>
            <person name="Ventosa A."/>
        </authorList>
    </citation>
    <scope>NUCLEOTIDE SEQUENCE [LARGE SCALE GENOMIC DNA]</scope>
    <source>
        <strain evidence="1 2">DSM 14915</strain>
    </source>
</reference>
<evidence type="ECO:0008006" key="3">
    <source>
        <dbReference type="Google" id="ProtNLM"/>
    </source>
</evidence>
<evidence type="ECO:0000313" key="1">
    <source>
        <dbReference type="EMBL" id="MBC9176756.1"/>
    </source>
</evidence>
<dbReference type="Proteomes" id="UP000603940">
    <property type="component" value="Unassembled WGS sequence"/>
</dbReference>
<dbReference type="RefSeq" id="WP_187777902.1">
    <property type="nucleotide sequence ID" value="NZ_JACTUZ010000019.1"/>
</dbReference>
<comment type="caution">
    <text evidence="1">The sequence shown here is derived from an EMBL/GenBank/DDBJ whole genome shotgun (WGS) entry which is preliminary data.</text>
</comment>
<proteinExistence type="predicted"/>
<evidence type="ECO:0000313" key="2">
    <source>
        <dbReference type="Proteomes" id="UP000603940"/>
    </source>
</evidence>
<organism evidence="1 2">
    <name type="scientific">Pseudoroseomonas ludipueritiae</name>
    <dbReference type="NCBI Taxonomy" id="198093"/>
    <lineage>
        <taxon>Bacteria</taxon>
        <taxon>Pseudomonadati</taxon>
        <taxon>Pseudomonadota</taxon>
        <taxon>Alphaproteobacteria</taxon>
        <taxon>Acetobacterales</taxon>
        <taxon>Acetobacteraceae</taxon>
        <taxon>Pseudoroseomonas</taxon>
    </lineage>
</organism>
<dbReference type="EMBL" id="JACTUZ010000019">
    <property type="protein sequence ID" value="MBC9176756.1"/>
    <property type="molecule type" value="Genomic_DNA"/>
</dbReference>
<protein>
    <recommendedName>
        <fullName evidence="3">DUF4340 domain-containing protein</fullName>
    </recommendedName>
</protein>
<keyword evidence="2" id="KW-1185">Reference proteome</keyword>